<organism evidence="4 5">
    <name type="scientific">Mytilus coruscus</name>
    <name type="common">Sea mussel</name>
    <dbReference type="NCBI Taxonomy" id="42192"/>
    <lineage>
        <taxon>Eukaryota</taxon>
        <taxon>Metazoa</taxon>
        <taxon>Spiralia</taxon>
        <taxon>Lophotrochozoa</taxon>
        <taxon>Mollusca</taxon>
        <taxon>Bivalvia</taxon>
        <taxon>Autobranchia</taxon>
        <taxon>Pteriomorphia</taxon>
        <taxon>Mytilida</taxon>
        <taxon>Mytiloidea</taxon>
        <taxon>Mytilidae</taxon>
        <taxon>Mytilinae</taxon>
        <taxon>Mytilus</taxon>
    </lineage>
</organism>
<reference evidence="4 5" key="1">
    <citation type="submission" date="2020-06" db="EMBL/GenBank/DDBJ databases">
        <authorList>
            <person name="Li R."/>
            <person name="Bekaert M."/>
        </authorList>
    </citation>
    <scope>NUCLEOTIDE SEQUENCE [LARGE SCALE GENOMIC DNA]</scope>
    <source>
        <strain evidence="5">wild</strain>
    </source>
</reference>
<name>A0A6J8F088_MYTCO</name>
<dbReference type="AlphaFoldDB" id="A0A6J8F088"/>
<keyword evidence="1" id="KW-1133">Transmembrane helix</keyword>
<dbReference type="InterPro" id="IPR036179">
    <property type="entry name" value="Ig-like_dom_sf"/>
</dbReference>
<evidence type="ECO:0000313" key="5">
    <source>
        <dbReference type="Proteomes" id="UP000507470"/>
    </source>
</evidence>
<proteinExistence type="predicted"/>
<evidence type="ECO:0000256" key="1">
    <source>
        <dbReference type="SAM" id="Phobius"/>
    </source>
</evidence>
<dbReference type="InterPro" id="IPR007110">
    <property type="entry name" value="Ig-like_dom"/>
</dbReference>
<feature type="domain" description="Ig-like" evidence="3">
    <location>
        <begin position="34"/>
        <end position="105"/>
    </location>
</feature>
<dbReference type="Proteomes" id="UP000507470">
    <property type="component" value="Unassembled WGS sequence"/>
</dbReference>
<dbReference type="Gene3D" id="2.60.40.10">
    <property type="entry name" value="Immunoglobulins"/>
    <property type="match status" value="1"/>
</dbReference>
<sequence length="285" mass="32920">MIFATFLVWFTAQMRMTELVELHLYILTKPVIYGQDLSFICSSDVRDKTSLYSWYWFKNDRILYTGSSPGNDVDIDKYEENKVTENIRKLTIKDFEFSDIQNYKCVHAFNETSLDLDIESYNFVYLGNRSIMETMLQDNRIIVNLFEVSPVPTCSIIIKNSYLSMTEHSRFKDVYLYSISFQRILRCGYGDIITNVECDVGGLKFNKAVNISCALSDPNYKTQPYILATVVPISVIMIAAIIITSVIVHRKRELKSARDLDSDVENDPQRELFLECNTATINIQS</sequence>
<dbReference type="PROSITE" id="PS50835">
    <property type="entry name" value="IG_LIKE"/>
    <property type="match status" value="1"/>
</dbReference>
<gene>
    <name evidence="4" type="ORF">MCOR_57866</name>
</gene>
<keyword evidence="2" id="KW-0732">Signal</keyword>
<keyword evidence="1" id="KW-0812">Transmembrane</keyword>
<feature type="chain" id="PRO_5026905599" description="Ig-like domain-containing protein" evidence="2">
    <location>
        <begin position="20"/>
        <end position="285"/>
    </location>
</feature>
<evidence type="ECO:0000313" key="4">
    <source>
        <dbReference type="EMBL" id="CAC5426127.1"/>
    </source>
</evidence>
<keyword evidence="1" id="KW-0472">Membrane</keyword>
<feature type="signal peptide" evidence="2">
    <location>
        <begin position="1"/>
        <end position="19"/>
    </location>
</feature>
<dbReference type="EMBL" id="CACVKT020010375">
    <property type="protein sequence ID" value="CAC5426127.1"/>
    <property type="molecule type" value="Genomic_DNA"/>
</dbReference>
<feature type="transmembrane region" description="Helical" evidence="1">
    <location>
        <begin position="225"/>
        <end position="248"/>
    </location>
</feature>
<accession>A0A6J8F088</accession>
<protein>
    <recommendedName>
        <fullName evidence="3">Ig-like domain-containing protein</fullName>
    </recommendedName>
</protein>
<evidence type="ECO:0000256" key="2">
    <source>
        <dbReference type="SAM" id="SignalP"/>
    </source>
</evidence>
<dbReference type="SUPFAM" id="SSF48726">
    <property type="entry name" value="Immunoglobulin"/>
    <property type="match status" value="1"/>
</dbReference>
<keyword evidence="5" id="KW-1185">Reference proteome</keyword>
<dbReference type="InterPro" id="IPR013783">
    <property type="entry name" value="Ig-like_fold"/>
</dbReference>
<evidence type="ECO:0000259" key="3">
    <source>
        <dbReference type="PROSITE" id="PS50835"/>
    </source>
</evidence>